<dbReference type="Pfam" id="PF22217">
    <property type="entry name" value="ACDH-11_C"/>
    <property type="match status" value="1"/>
</dbReference>
<feature type="domain" description="Acyl-CoA dehydrogenase 11-like C-terminal" evidence="3">
    <location>
        <begin position="66"/>
        <end position="185"/>
    </location>
</feature>
<dbReference type="InterPro" id="IPR052904">
    <property type="entry name" value="Acyl-CoA_dehydrogenase-like"/>
</dbReference>
<dbReference type="Gene3D" id="1.20.140.10">
    <property type="entry name" value="Butyryl-CoA Dehydrogenase, subunit A, domain 3"/>
    <property type="match status" value="1"/>
</dbReference>
<dbReference type="SUPFAM" id="SSF47203">
    <property type="entry name" value="Acyl-CoA dehydrogenase C-terminal domain-like"/>
    <property type="match status" value="1"/>
</dbReference>
<keyword evidence="1" id="KW-0285">Flavoprotein</keyword>
<gene>
    <name evidence="4" type="ORF">AB6A40_006357</name>
</gene>
<feature type="non-terminal residue" evidence="4">
    <location>
        <position position="1"/>
    </location>
</feature>
<dbReference type="Pfam" id="PF00441">
    <property type="entry name" value="Acyl-CoA_dh_1"/>
    <property type="match status" value="1"/>
</dbReference>
<evidence type="ECO:0000313" key="5">
    <source>
        <dbReference type="Proteomes" id="UP001608902"/>
    </source>
</evidence>
<dbReference type="InterPro" id="IPR053998">
    <property type="entry name" value="ACDH-11_C"/>
</dbReference>
<dbReference type="PANTHER" id="PTHR42707:SF2">
    <property type="entry name" value="ACD11 DEHYDROGENASE"/>
    <property type="match status" value="1"/>
</dbReference>
<feature type="domain" description="Acyl-CoA dehydrogenase/oxidase C-terminal" evidence="2">
    <location>
        <begin position="2"/>
        <end position="51"/>
    </location>
</feature>
<dbReference type="AlphaFoldDB" id="A0ABD6ERL8"/>
<sequence>LYTGKKCVPVISEGLECFGGQGYIEDTGIPTLLRDAQVTPIWEGTTNVLSLDVINLLTRKAEMIYHFKEYIGGILDSVDTGGSIELDDCKRTVISAVKVLFHSLTLLQRTTKQNLMDPQRAAREIANLIARCTSGAHLTSFAASRYATSSDLTVAYRFCVEEKLSHVTPSEFMNNRTPIDKSIVFQQYENHPEM</sequence>
<evidence type="ECO:0008006" key="6">
    <source>
        <dbReference type="Google" id="ProtNLM"/>
    </source>
</evidence>
<evidence type="ECO:0000259" key="3">
    <source>
        <dbReference type="Pfam" id="PF22217"/>
    </source>
</evidence>
<dbReference type="Proteomes" id="UP001608902">
    <property type="component" value="Unassembled WGS sequence"/>
</dbReference>
<dbReference type="PANTHER" id="PTHR42707">
    <property type="entry name" value="ACYL-COA DEHYDROGENASE"/>
    <property type="match status" value="1"/>
</dbReference>
<evidence type="ECO:0000259" key="2">
    <source>
        <dbReference type="Pfam" id="PF00441"/>
    </source>
</evidence>
<evidence type="ECO:0000256" key="1">
    <source>
        <dbReference type="ARBA" id="ARBA00022630"/>
    </source>
</evidence>
<evidence type="ECO:0000313" key="4">
    <source>
        <dbReference type="EMBL" id="MFH4979648.1"/>
    </source>
</evidence>
<reference evidence="4 5" key="1">
    <citation type="submission" date="2024-08" db="EMBL/GenBank/DDBJ databases">
        <title>Gnathostoma spinigerum genome.</title>
        <authorList>
            <person name="Gonzalez-Bertolin B."/>
            <person name="Monzon S."/>
            <person name="Zaballos A."/>
            <person name="Jimenez P."/>
            <person name="Dekumyoy P."/>
            <person name="Varona S."/>
            <person name="Cuesta I."/>
            <person name="Sumanam S."/>
            <person name="Adisakwattana P."/>
            <person name="Gasser R.B."/>
            <person name="Hernandez-Gonzalez A."/>
            <person name="Young N.D."/>
            <person name="Perteguer M.J."/>
        </authorList>
    </citation>
    <scope>NUCLEOTIDE SEQUENCE [LARGE SCALE GENOMIC DNA]</scope>
    <source>
        <strain evidence="4">AL3</strain>
        <tissue evidence="4">Liver</tissue>
    </source>
</reference>
<dbReference type="EMBL" id="JBGFUD010004460">
    <property type="protein sequence ID" value="MFH4979648.1"/>
    <property type="molecule type" value="Genomic_DNA"/>
</dbReference>
<protein>
    <recommendedName>
        <fullName evidence="6">Acyl-CoA dehydrogenase/oxidase C-terminal domain-containing protein</fullName>
    </recommendedName>
</protein>
<comment type="caution">
    <text evidence="4">The sequence shown here is derived from an EMBL/GenBank/DDBJ whole genome shotgun (WGS) entry which is preliminary data.</text>
</comment>
<dbReference type="InterPro" id="IPR036250">
    <property type="entry name" value="AcylCo_DH-like_C"/>
</dbReference>
<keyword evidence="5" id="KW-1185">Reference proteome</keyword>
<organism evidence="4 5">
    <name type="scientific">Gnathostoma spinigerum</name>
    <dbReference type="NCBI Taxonomy" id="75299"/>
    <lineage>
        <taxon>Eukaryota</taxon>
        <taxon>Metazoa</taxon>
        <taxon>Ecdysozoa</taxon>
        <taxon>Nematoda</taxon>
        <taxon>Chromadorea</taxon>
        <taxon>Rhabditida</taxon>
        <taxon>Spirurina</taxon>
        <taxon>Gnathostomatomorpha</taxon>
        <taxon>Gnathostomatoidea</taxon>
        <taxon>Gnathostomatidae</taxon>
        <taxon>Gnathostoma</taxon>
    </lineage>
</organism>
<dbReference type="InterPro" id="IPR009075">
    <property type="entry name" value="AcylCo_DH/oxidase_C"/>
</dbReference>
<proteinExistence type="predicted"/>
<name>A0ABD6ERL8_9BILA</name>
<accession>A0ABD6ERL8</accession>